<dbReference type="InterPro" id="IPR031371">
    <property type="entry name" value="Mucin-15"/>
</dbReference>
<gene>
    <name evidence="5" type="primary">LOC106561936</name>
</gene>
<feature type="transmembrane region" description="Helical" evidence="2">
    <location>
        <begin position="291"/>
        <end position="313"/>
    </location>
</feature>
<dbReference type="PANTHER" id="PTHR45427">
    <property type="entry name" value="MUCIN-15"/>
    <property type="match status" value="1"/>
</dbReference>
<protein>
    <submittedName>
        <fullName evidence="5">Uncharacterized protein PB18E9.04c</fullName>
    </submittedName>
</protein>
<dbReference type="KEGG" id="sasa:106561936"/>
<name>A0A1S3KT77_SALSA</name>
<dbReference type="Proteomes" id="UP001652741">
    <property type="component" value="Chromosome ssa11"/>
</dbReference>
<keyword evidence="2" id="KW-0812">Transmembrane</keyword>
<dbReference type="GeneID" id="106561936"/>
<reference evidence="5" key="1">
    <citation type="submission" date="2025-08" db="UniProtKB">
        <authorList>
            <consortium name="RefSeq"/>
        </authorList>
    </citation>
    <scope>IDENTIFICATION</scope>
</reference>
<feature type="region of interest" description="Disordered" evidence="1">
    <location>
        <begin position="85"/>
        <end position="280"/>
    </location>
</feature>
<evidence type="ECO:0000313" key="4">
    <source>
        <dbReference type="Proteomes" id="UP001652741"/>
    </source>
</evidence>
<evidence type="ECO:0000256" key="3">
    <source>
        <dbReference type="SAM" id="SignalP"/>
    </source>
</evidence>
<keyword evidence="2" id="KW-1133">Transmembrane helix</keyword>
<evidence type="ECO:0000256" key="1">
    <source>
        <dbReference type="SAM" id="MobiDB-lite"/>
    </source>
</evidence>
<feature type="chain" id="PRO_5046057033" evidence="3">
    <location>
        <begin position="18"/>
        <end position="374"/>
    </location>
</feature>
<feature type="compositionally biased region" description="Polar residues" evidence="1">
    <location>
        <begin position="86"/>
        <end position="100"/>
    </location>
</feature>
<keyword evidence="3" id="KW-0732">Signal</keyword>
<dbReference type="RefSeq" id="XP_013981842.2">
    <property type="nucleotide sequence ID" value="XM_014126367.2"/>
</dbReference>
<organism evidence="4 5">
    <name type="scientific">Salmo salar</name>
    <name type="common">Atlantic salmon</name>
    <dbReference type="NCBI Taxonomy" id="8030"/>
    <lineage>
        <taxon>Eukaryota</taxon>
        <taxon>Metazoa</taxon>
        <taxon>Chordata</taxon>
        <taxon>Craniata</taxon>
        <taxon>Vertebrata</taxon>
        <taxon>Euteleostomi</taxon>
        <taxon>Actinopterygii</taxon>
        <taxon>Neopterygii</taxon>
        <taxon>Teleostei</taxon>
        <taxon>Protacanthopterygii</taxon>
        <taxon>Salmoniformes</taxon>
        <taxon>Salmonidae</taxon>
        <taxon>Salmoninae</taxon>
        <taxon>Salmo</taxon>
    </lineage>
</organism>
<feature type="compositionally biased region" description="Polar residues" evidence="1">
    <location>
        <begin position="137"/>
        <end position="190"/>
    </location>
</feature>
<evidence type="ECO:0000313" key="5">
    <source>
        <dbReference type="RefSeq" id="XP_013981842.2"/>
    </source>
</evidence>
<accession>A0A1S3KT77</accession>
<feature type="compositionally biased region" description="Low complexity" evidence="1">
    <location>
        <begin position="226"/>
        <end position="266"/>
    </location>
</feature>
<keyword evidence="4" id="KW-1185">Reference proteome</keyword>
<proteinExistence type="predicted"/>
<sequence>MDLYSIITAVLLLQLQGFHVALLQAPTNSPGRTIDQSWLRQWFKSNLNKTSQAQSDGIVDMNQEGTESTDNSALGIADGSMFFSGEQDTNETSGDVTIGTTMPPGLPDATAEDPELPATAVESPETTVAPEPPVSVALNSSQVSNATGEDSGLQTTTTTPITENSNGSNSMSNDTELNETTTAPDTNSTEEAGPDPDAENRVTNSTEDFHNVPTAVPEGPEPPSEPSTASPTTELPLDSPGTTTAKTIPETTTTTGPSTTTDMMETGAASGNNSARGLASDAVQNKKSSEAWGAILGTGVAVCFVAMVVYVIWRRRGRRDFTHRKLVEEFPSDPVQRLDNSEPLDLKYDGSAYYNPGCQMDNIQMANFPRGHQT</sequence>
<dbReference type="Bgee" id="ENSSSAG00000077126">
    <property type="expression patterns" value="Expressed in pharyngeal gill and 8 other cell types or tissues"/>
</dbReference>
<keyword evidence="2" id="KW-0472">Membrane</keyword>
<dbReference type="Pfam" id="PF15672">
    <property type="entry name" value="Mucin15"/>
    <property type="match status" value="1"/>
</dbReference>
<dbReference type="PaxDb" id="8030-ENSSSAP00000107874"/>
<dbReference type="AlphaFoldDB" id="A0A1S3KT77"/>
<dbReference type="PANTHER" id="PTHR45427:SF1">
    <property type="entry name" value="MUCIN-15"/>
    <property type="match status" value="1"/>
</dbReference>
<dbReference type="STRING" id="8030.ENSSSAP00000107874"/>
<evidence type="ECO:0000256" key="2">
    <source>
        <dbReference type="SAM" id="Phobius"/>
    </source>
</evidence>
<feature type="signal peptide" evidence="3">
    <location>
        <begin position="1"/>
        <end position="17"/>
    </location>
</feature>